<organism evidence="11 12">
    <name type="scientific">Zeimonas arvi</name>
    <dbReference type="NCBI Taxonomy" id="2498847"/>
    <lineage>
        <taxon>Bacteria</taxon>
        <taxon>Pseudomonadati</taxon>
        <taxon>Pseudomonadota</taxon>
        <taxon>Betaproteobacteria</taxon>
        <taxon>Burkholderiales</taxon>
        <taxon>Burkholderiaceae</taxon>
        <taxon>Zeimonas</taxon>
    </lineage>
</organism>
<feature type="transmembrane region" description="Helical" evidence="9">
    <location>
        <begin position="114"/>
        <end position="134"/>
    </location>
</feature>
<dbReference type="CDD" id="cd06261">
    <property type="entry name" value="TM_PBP2"/>
    <property type="match status" value="1"/>
</dbReference>
<feature type="domain" description="ABC transmembrane type-1" evidence="10">
    <location>
        <begin position="76"/>
        <end position="368"/>
    </location>
</feature>
<evidence type="ECO:0000256" key="1">
    <source>
        <dbReference type="ARBA" id="ARBA00004429"/>
    </source>
</evidence>
<dbReference type="Proteomes" id="UP000321548">
    <property type="component" value="Unassembled WGS sequence"/>
</dbReference>
<keyword evidence="6" id="KW-0029">Amino-acid transport</keyword>
<evidence type="ECO:0000256" key="7">
    <source>
        <dbReference type="ARBA" id="ARBA00022989"/>
    </source>
</evidence>
<dbReference type="GO" id="GO:0043190">
    <property type="term" value="C:ATP-binding cassette (ABC) transporter complex"/>
    <property type="evidence" value="ECO:0007669"/>
    <property type="project" value="InterPro"/>
</dbReference>
<proteinExistence type="inferred from homology"/>
<dbReference type="InterPro" id="IPR035906">
    <property type="entry name" value="MetI-like_sf"/>
</dbReference>
<dbReference type="Pfam" id="PF00528">
    <property type="entry name" value="BPD_transp_1"/>
    <property type="match status" value="1"/>
</dbReference>
<evidence type="ECO:0000256" key="2">
    <source>
        <dbReference type="ARBA" id="ARBA00010072"/>
    </source>
</evidence>
<feature type="transmembrane region" description="Helical" evidence="9">
    <location>
        <begin position="349"/>
        <end position="371"/>
    </location>
</feature>
<evidence type="ECO:0000256" key="3">
    <source>
        <dbReference type="ARBA" id="ARBA00022448"/>
    </source>
</evidence>
<keyword evidence="4" id="KW-1003">Cell membrane</keyword>
<dbReference type="OrthoDB" id="9808531at2"/>
<evidence type="ECO:0000256" key="6">
    <source>
        <dbReference type="ARBA" id="ARBA00022970"/>
    </source>
</evidence>
<dbReference type="EMBL" id="VDUY01000001">
    <property type="protein sequence ID" value="TXL68737.1"/>
    <property type="molecule type" value="Genomic_DNA"/>
</dbReference>
<dbReference type="NCBIfam" id="TIGR01726">
    <property type="entry name" value="HEQRo_perm_3TM"/>
    <property type="match status" value="1"/>
</dbReference>
<dbReference type="SUPFAM" id="SSF161098">
    <property type="entry name" value="MetI-like"/>
    <property type="match status" value="2"/>
</dbReference>
<dbReference type="AlphaFoldDB" id="A0A5C8P6E4"/>
<evidence type="ECO:0000313" key="11">
    <source>
        <dbReference type="EMBL" id="TXL68737.1"/>
    </source>
</evidence>
<keyword evidence="7 9" id="KW-1133">Transmembrane helix</keyword>
<feature type="transmembrane region" description="Helical" evidence="9">
    <location>
        <begin position="208"/>
        <end position="229"/>
    </location>
</feature>
<evidence type="ECO:0000256" key="8">
    <source>
        <dbReference type="ARBA" id="ARBA00023136"/>
    </source>
</evidence>
<comment type="subcellular location">
    <subcellularLocation>
        <location evidence="1">Cell inner membrane</location>
        <topology evidence="1">Multi-pass membrane protein</topology>
    </subcellularLocation>
    <subcellularLocation>
        <location evidence="9">Cell membrane</location>
        <topology evidence="9">Multi-pass membrane protein</topology>
    </subcellularLocation>
</comment>
<evidence type="ECO:0000256" key="4">
    <source>
        <dbReference type="ARBA" id="ARBA00022475"/>
    </source>
</evidence>
<feature type="transmembrane region" description="Helical" evidence="9">
    <location>
        <begin position="9"/>
        <end position="28"/>
    </location>
</feature>
<evidence type="ECO:0000259" key="10">
    <source>
        <dbReference type="PROSITE" id="PS50928"/>
    </source>
</evidence>
<keyword evidence="3 9" id="KW-0813">Transport</keyword>
<keyword evidence="8 9" id="KW-0472">Membrane</keyword>
<dbReference type="Gene3D" id="1.10.3720.10">
    <property type="entry name" value="MetI-like"/>
    <property type="match status" value="2"/>
</dbReference>
<feature type="transmembrane region" description="Helical" evidence="9">
    <location>
        <begin position="249"/>
        <end position="268"/>
    </location>
</feature>
<protein>
    <submittedName>
        <fullName evidence="11">Amino acid ABC transporter permease</fullName>
    </submittedName>
</protein>
<dbReference type="PROSITE" id="PS50928">
    <property type="entry name" value="ABC_TM1"/>
    <property type="match status" value="1"/>
</dbReference>
<accession>A0A5C8P6E4</accession>
<comment type="similarity">
    <text evidence="2">Belongs to the binding-protein-dependent transport system permease family. HisMQ subfamily.</text>
</comment>
<name>A0A5C8P6E4_9BURK</name>
<keyword evidence="5 9" id="KW-0812">Transmembrane</keyword>
<feature type="transmembrane region" description="Helical" evidence="9">
    <location>
        <begin position="168"/>
        <end position="187"/>
    </location>
</feature>
<evidence type="ECO:0000256" key="9">
    <source>
        <dbReference type="RuleBase" id="RU363032"/>
    </source>
</evidence>
<evidence type="ECO:0000256" key="5">
    <source>
        <dbReference type="ARBA" id="ARBA00022692"/>
    </source>
</evidence>
<gene>
    <name evidence="11" type="ORF">FHP08_03405</name>
</gene>
<sequence>MLSNERARGIFYQLLLLAAVFGVGWYLIGNTLHNLSTRQIQVGFDFLGREAGFEIAESQIAYAPSDSYFRAFLVGLFNTLHVALLGIVLATAIGTLVGVARLSTNWLMSRLASAYVETMRNIPLLLQLFVWYGLFTELMPPVRQAIDLGGGIFVTQRGLYYPWPEPHAAWPAAGWALLAGIALALAWRARAKRVRDRTGRQLPVGLPMALLVLGLPLAAWAALGAPTSLVYPELRGFNFRGGKVLSPEFLALLIGLSTYTAAFVAEIVRAGILAVDRGQGEAAMSLGLNRGQELRLVTLPQALRVIIPPMTSQYLNLTKNSSLAVAIGYPDLVAVANTTMNQTGQAIEAIAILMAVYLSISLLISLFMNWYNNRVRLVER</sequence>
<dbReference type="PANTHER" id="PTHR30614:SF37">
    <property type="entry name" value="AMINO-ACID ABC TRANSPORTER PERMEASE PROTEIN YHDX-RELATED"/>
    <property type="match status" value="1"/>
</dbReference>
<evidence type="ECO:0000313" key="12">
    <source>
        <dbReference type="Proteomes" id="UP000321548"/>
    </source>
</evidence>
<dbReference type="PANTHER" id="PTHR30614">
    <property type="entry name" value="MEMBRANE COMPONENT OF AMINO ACID ABC TRANSPORTER"/>
    <property type="match status" value="1"/>
</dbReference>
<reference evidence="11 12" key="1">
    <citation type="submission" date="2019-06" db="EMBL/GenBank/DDBJ databases">
        <title>Quisquiliibacterium sp. nov., isolated from a maize field.</title>
        <authorList>
            <person name="Lin S.-Y."/>
            <person name="Tsai C.-F."/>
            <person name="Young C.-C."/>
        </authorList>
    </citation>
    <scope>NUCLEOTIDE SEQUENCE [LARGE SCALE GENOMIC DNA]</scope>
    <source>
        <strain evidence="11 12">CC-CFT501</strain>
    </source>
</reference>
<dbReference type="InterPro" id="IPR010065">
    <property type="entry name" value="AA_ABC_transptr_permease_3TM"/>
</dbReference>
<dbReference type="RefSeq" id="WP_147702873.1">
    <property type="nucleotide sequence ID" value="NZ_VDUY01000001.1"/>
</dbReference>
<dbReference type="InterPro" id="IPR000515">
    <property type="entry name" value="MetI-like"/>
</dbReference>
<keyword evidence="12" id="KW-1185">Reference proteome</keyword>
<dbReference type="GO" id="GO:0006865">
    <property type="term" value="P:amino acid transport"/>
    <property type="evidence" value="ECO:0007669"/>
    <property type="project" value="UniProtKB-KW"/>
</dbReference>
<comment type="caution">
    <text evidence="11">The sequence shown here is derived from an EMBL/GenBank/DDBJ whole genome shotgun (WGS) entry which is preliminary data.</text>
</comment>
<dbReference type="GO" id="GO:0022857">
    <property type="term" value="F:transmembrane transporter activity"/>
    <property type="evidence" value="ECO:0007669"/>
    <property type="project" value="InterPro"/>
</dbReference>
<feature type="transmembrane region" description="Helical" evidence="9">
    <location>
        <begin position="80"/>
        <end position="102"/>
    </location>
</feature>
<dbReference type="InterPro" id="IPR043429">
    <property type="entry name" value="ArtM/GltK/GlnP/TcyL/YhdX-like"/>
</dbReference>